<dbReference type="Proteomes" id="UP001152795">
    <property type="component" value="Unassembled WGS sequence"/>
</dbReference>
<organism evidence="1 2">
    <name type="scientific">Paramuricea clavata</name>
    <name type="common">Red gorgonian</name>
    <name type="synonym">Violescent sea-whip</name>
    <dbReference type="NCBI Taxonomy" id="317549"/>
    <lineage>
        <taxon>Eukaryota</taxon>
        <taxon>Metazoa</taxon>
        <taxon>Cnidaria</taxon>
        <taxon>Anthozoa</taxon>
        <taxon>Octocorallia</taxon>
        <taxon>Malacalcyonacea</taxon>
        <taxon>Plexauridae</taxon>
        <taxon>Paramuricea</taxon>
    </lineage>
</organism>
<gene>
    <name evidence="1" type="ORF">PACLA_8A061965</name>
</gene>
<name>A0A6S7KY46_PARCT</name>
<evidence type="ECO:0000313" key="2">
    <source>
        <dbReference type="Proteomes" id="UP001152795"/>
    </source>
</evidence>
<protein>
    <submittedName>
        <fullName evidence="1">---NA</fullName>
    </submittedName>
</protein>
<proteinExistence type="predicted"/>
<feature type="non-terminal residue" evidence="1">
    <location>
        <position position="1"/>
    </location>
</feature>
<keyword evidence="2" id="KW-1185">Reference proteome</keyword>
<feature type="non-terminal residue" evidence="1">
    <location>
        <position position="142"/>
    </location>
</feature>
<evidence type="ECO:0000313" key="1">
    <source>
        <dbReference type="EMBL" id="CAB4031412.1"/>
    </source>
</evidence>
<dbReference type="AlphaFoldDB" id="A0A6S7KY46"/>
<accession>A0A6S7KY46</accession>
<reference evidence="1" key="1">
    <citation type="submission" date="2020-04" db="EMBL/GenBank/DDBJ databases">
        <authorList>
            <person name="Alioto T."/>
            <person name="Alioto T."/>
            <person name="Gomez Garrido J."/>
        </authorList>
    </citation>
    <scope>NUCLEOTIDE SEQUENCE</scope>
    <source>
        <strain evidence="1">A484AB</strain>
    </source>
</reference>
<dbReference type="EMBL" id="CACRXK020017611">
    <property type="protein sequence ID" value="CAB4031412.1"/>
    <property type="molecule type" value="Genomic_DNA"/>
</dbReference>
<comment type="caution">
    <text evidence="1">The sequence shown here is derived from an EMBL/GenBank/DDBJ whole genome shotgun (WGS) entry which is preliminary data.</text>
</comment>
<sequence length="142" mass="15970">QLDNTEFNEAQKILENVKIPSKKDESEKNRCFGEIAHDVLVYETIQELKPKAIDDGLQDGDNKKRDSHKAGTIGVDTASKSVYATCQNSGVPWLSCKSIAKWANDECQNLTWCQFGAAVSASYVQHVLKRFYIPDEVQVHRP</sequence>